<keyword evidence="1" id="KW-0175">Coiled coil</keyword>
<evidence type="ECO:0000313" key="2">
    <source>
        <dbReference type="EMBL" id="OGK73341.1"/>
    </source>
</evidence>
<gene>
    <name evidence="2" type="ORF">A3K52_00920</name>
</gene>
<accession>A0A1F7KZT7</accession>
<organism evidence="2 3">
    <name type="scientific">Candidatus Roizmanbacteria bacterium RIFOXYD1_FULL_38_12</name>
    <dbReference type="NCBI Taxonomy" id="1802093"/>
    <lineage>
        <taxon>Bacteria</taxon>
        <taxon>Candidatus Roizmaniibacteriota</taxon>
    </lineage>
</organism>
<proteinExistence type="predicted"/>
<dbReference type="InterPro" id="IPR036390">
    <property type="entry name" value="WH_DNA-bd_sf"/>
</dbReference>
<dbReference type="EMBL" id="MGBR01000001">
    <property type="protein sequence ID" value="OGK73341.1"/>
    <property type="molecule type" value="Genomic_DNA"/>
</dbReference>
<dbReference type="CDD" id="cd00090">
    <property type="entry name" value="HTH_ARSR"/>
    <property type="match status" value="1"/>
</dbReference>
<evidence type="ECO:0000256" key="1">
    <source>
        <dbReference type="SAM" id="Coils"/>
    </source>
</evidence>
<sequence length="191" mass="22826">MLQYLIPSKTRRKILELFYHKYGEVFYLRRIVREIAEEVNAVKRELDILEKAKVLHKEKRLNKVFYSLNKGFLLYDEFLRIFTKTNSLAKLIHKNFSKLGKIKFITLSTKYSKKITIKEDEIYLLLVGLVVVPELTPIVSEIEKEFGREINYTVMTDDEFAFRKKNNDPFIWRFLKQPKVMLVGVEEELLK</sequence>
<dbReference type="SUPFAM" id="SSF46785">
    <property type="entry name" value="Winged helix' DNA-binding domain"/>
    <property type="match status" value="1"/>
</dbReference>
<protein>
    <recommendedName>
        <fullName evidence="4">HTH arsR-type domain-containing protein</fullName>
    </recommendedName>
</protein>
<evidence type="ECO:0008006" key="4">
    <source>
        <dbReference type="Google" id="ProtNLM"/>
    </source>
</evidence>
<dbReference type="AlphaFoldDB" id="A0A1F7KZT7"/>
<dbReference type="Gene3D" id="1.10.10.10">
    <property type="entry name" value="Winged helix-like DNA-binding domain superfamily/Winged helix DNA-binding domain"/>
    <property type="match status" value="1"/>
</dbReference>
<comment type="caution">
    <text evidence="2">The sequence shown here is derived from an EMBL/GenBank/DDBJ whole genome shotgun (WGS) entry which is preliminary data.</text>
</comment>
<dbReference type="InterPro" id="IPR036388">
    <property type="entry name" value="WH-like_DNA-bd_sf"/>
</dbReference>
<name>A0A1F7KZT7_9BACT</name>
<feature type="coiled-coil region" evidence="1">
    <location>
        <begin position="32"/>
        <end position="59"/>
    </location>
</feature>
<evidence type="ECO:0000313" key="3">
    <source>
        <dbReference type="Proteomes" id="UP000177050"/>
    </source>
</evidence>
<reference evidence="2 3" key="1">
    <citation type="journal article" date="2016" name="Nat. Commun.">
        <title>Thousands of microbial genomes shed light on interconnected biogeochemical processes in an aquifer system.</title>
        <authorList>
            <person name="Anantharaman K."/>
            <person name="Brown C.T."/>
            <person name="Hug L.A."/>
            <person name="Sharon I."/>
            <person name="Castelle C.J."/>
            <person name="Probst A.J."/>
            <person name="Thomas B.C."/>
            <person name="Singh A."/>
            <person name="Wilkins M.J."/>
            <person name="Karaoz U."/>
            <person name="Brodie E.L."/>
            <person name="Williams K.H."/>
            <person name="Hubbard S.S."/>
            <person name="Banfield J.F."/>
        </authorList>
    </citation>
    <scope>NUCLEOTIDE SEQUENCE [LARGE SCALE GENOMIC DNA]</scope>
</reference>
<dbReference type="Proteomes" id="UP000177050">
    <property type="component" value="Unassembled WGS sequence"/>
</dbReference>
<dbReference type="InterPro" id="IPR011991">
    <property type="entry name" value="ArsR-like_HTH"/>
</dbReference>